<evidence type="ECO:0000313" key="2">
    <source>
        <dbReference type="Proteomes" id="UP000617555"/>
    </source>
</evidence>
<organism evidence="1 2">
    <name type="scientific">Shewanella inventionis</name>
    <dbReference type="NCBI Taxonomy" id="1738770"/>
    <lineage>
        <taxon>Bacteria</taxon>
        <taxon>Pseudomonadati</taxon>
        <taxon>Pseudomonadota</taxon>
        <taxon>Gammaproteobacteria</taxon>
        <taxon>Alteromonadales</taxon>
        <taxon>Shewanellaceae</taxon>
        <taxon>Shewanella</taxon>
    </lineage>
</organism>
<sequence length="352" mass="39562">MPALRLLAGPTAYEQIEANGLQQSLFTQLFAASGGPKWLAIAGLDKYLFSEFFQGREDPLYTMGASSGAWRLACMAQQDPIAAYERLEHFYINQRYDVAKPTREQVSAQVLQIVDGILGEQQGADILANPLIRHHMVACRARHLNRIHAKFGLMVGLSMAAVSNIVNRKSLGWHFERVILSHKDDASPFRRLKDLPTKHVELTEDNIRHGLLATGSIPLLLDPVKDLQGSPKGHYYDGGITDYHFDMPLPAATGLSLYPHFYPYMSPGWFDKSLLWRKAKANYHNGLILAPSKQFIASLPFGKIPDREDFKNLDADSRIAYWKQSVQQSQVLADEFAEIVASGNIMDRIERL</sequence>
<evidence type="ECO:0000313" key="1">
    <source>
        <dbReference type="EMBL" id="GGB46115.1"/>
    </source>
</evidence>
<comment type="caution">
    <text evidence="1">The sequence shown here is derived from an EMBL/GenBank/DDBJ whole genome shotgun (WGS) entry which is preliminary data.</text>
</comment>
<evidence type="ECO:0008006" key="3">
    <source>
        <dbReference type="Google" id="ProtNLM"/>
    </source>
</evidence>
<dbReference type="EMBL" id="BMII01000002">
    <property type="protein sequence ID" value="GGB46115.1"/>
    <property type="molecule type" value="Genomic_DNA"/>
</dbReference>
<accession>A0ABQ1ILG8</accession>
<dbReference type="Proteomes" id="UP000617555">
    <property type="component" value="Unassembled WGS sequence"/>
</dbReference>
<dbReference type="SUPFAM" id="SSF52151">
    <property type="entry name" value="FabD/lysophospholipase-like"/>
    <property type="match status" value="1"/>
</dbReference>
<reference evidence="2" key="1">
    <citation type="journal article" date="2019" name="Int. J. Syst. Evol. Microbiol.">
        <title>The Global Catalogue of Microorganisms (GCM) 10K type strain sequencing project: providing services to taxonomists for standard genome sequencing and annotation.</title>
        <authorList>
            <consortium name="The Broad Institute Genomics Platform"/>
            <consortium name="The Broad Institute Genome Sequencing Center for Infectious Disease"/>
            <person name="Wu L."/>
            <person name="Ma J."/>
        </authorList>
    </citation>
    <scope>NUCLEOTIDE SEQUENCE [LARGE SCALE GENOMIC DNA]</scope>
    <source>
        <strain evidence="2">CGMCC 1.15339</strain>
    </source>
</reference>
<keyword evidence="2" id="KW-1185">Reference proteome</keyword>
<gene>
    <name evidence="1" type="ORF">GCM10011607_02770</name>
</gene>
<proteinExistence type="predicted"/>
<dbReference type="RefSeq" id="WP_188736174.1">
    <property type="nucleotide sequence ID" value="NZ_BMII01000002.1"/>
</dbReference>
<name>A0ABQ1ILG8_9GAMM</name>
<dbReference type="InterPro" id="IPR016035">
    <property type="entry name" value="Acyl_Trfase/lysoPLipase"/>
</dbReference>
<protein>
    <recommendedName>
        <fullName evidence="3">Alpha/beta hydrolase</fullName>
    </recommendedName>
</protein>